<reference evidence="1" key="1">
    <citation type="submission" date="2019-10" db="EMBL/GenBank/DDBJ databases">
        <authorList>
            <consortium name="DOE Joint Genome Institute"/>
            <person name="Kuo A."/>
            <person name="Miyauchi S."/>
            <person name="Kiss E."/>
            <person name="Drula E."/>
            <person name="Kohler A."/>
            <person name="Sanchez-Garcia M."/>
            <person name="Andreopoulos B."/>
            <person name="Barry K.W."/>
            <person name="Bonito G."/>
            <person name="Buee M."/>
            <person name="Carver A."/>
            <person name="Chen C."/>
            <person name="Cichocki N."/>
            <person name="Clum A."/>
            <person name="Culley D."/>
            <person name="Crous P.W."/>
            <person name="Fauchery L."/>
            <person name="Girlanda M."/>
            <person name="Hayes R."/>
            <person name="Keri Z."/>
            <person name="Labutti K."/>
            <person name="Lipzen A."/>
            <person name="Lombard V."/>
            <person name="Magnuson J."/>
            <person name="Maillard F."/>
            <person name="Morin E."/>
            <person name="Murat C."/>
            <person name="Nolan M."/>
            <person name="Ohm R."/>
            <person name="Pangilinan J."/>
            <person name="Pereira M."/>
            <person name="Perotto S."/>
            <person name="Peter M."/>
            <person name="Riley R."/>
            <person name="Sitrit Y."/>
            <person name="Stielow B."/>
            <person name="Szollosi G."/>
            <person name="Zifcakova L."/>
            <person name="Stursova M."/>
            <person name="Spatafora J.W."/>
            <person name="Tedersoo L."/>
            <person name="Vaario L.-M."/>
            <person name="Yamada A."/>
            <person name="Yan M."/>
            <person name="Wang P."/>
            <person name="Xu J."/>
            <person name="Bruns T."/>
            <person name="Baldrian P."/>
            <person name="Vilgalys R."/>
            <person name="Henrissat B."/>
            <person name="Grigoriev I.V."/>
            <person name="Hibbett D."/>
            <person name="Nagy L.G."/>
            <person name="Martin F.M."/>
        </authorList>
    </citation>
    <scope>NUCLEOTIDE SEQUENCE</scope>
    <source>
        <strain evidence="1">P2</strain>
    </source>
</reference>
<dbReference type="EMBL" id="MU117975">
    <property type="protein sequence ID" value="KAF9651476.1"/>
    <property type="molecule type" value="Genomic_DNA"/>
</dbReference>
<dbReference type="Proteomes" id="UP000886501">
    <property type="component" value="Unassembled WGS sequence"/>
</dbReference>
<accession>A0ACB6ZPX1</accession>
<name>A0ACB6ZPX1_THEGA</name>
<proteinExistence type="predicted"/>
<evidence type="ECO:0000313" key="1">
    <source>
        <dbReference type="EMBL" id="KAF9651476.1"/>
    </source>
</evidence>
<keyword evidence="2" id="KW-1185">Reference proteome</keyword>
<organism evidence="1 2">
    <name type="scientific">Thelephora ganbajun</name>
    <name type="common">Ganba fungus</name>
    <dbReference type="NCBI Taxonomy" id="370292"/>
    <lineage>
        <taxon>Eukaryota</taxon>
        <taxon>Fungi</taxon>
        <taxon>Dikarya</taxon>
        <taxon>Basidiomycota</taxon>
        <taxon>Agaricomycotina</taxon>
        <taxon>Agaricomycetes</taxon>
        <taxon>Thelephorales</taxon>
        <taxon>Thelephoraceae</taxon>
        <taxon>Thelephora</taxon>
    </lineage>
</organism>
<protein>
    <submittedName>
        <fullName evidence="1">Uncharacterized protein</fullName>
    </submittedName>
</protein>
<sequence>MPIDNKGTNNGLRSLTWYCQRVAINHLDSICSVEGLPFPLIKCILEACSADTLLRLEQASPTIQSETNEVWRKLCENTYKQFWSDYELRRFEEPKSWKATFFELRVQEAEKFRQLGAKLRSQRAEHEERRKEKEVKYSGLLPPPKRQRTSTWGQSSAPKTLFEKARSKTAQIQKGVYAATRILPPMPQYKNYSTMLPPRTVSAKPLLPTSRPAVTIPVASTLLKITAPALRSQMSLTTSAPSPASSSSSPNRSSSSIATSIPSSTPSTSPTPSTPATTPSPIPQSGIITVTKIMVPKPAPRTSPPLDTVSKRQRYMDPVLPQLARKYARREAVMRERGLDKPSSTSTITQTIASGSPTPKPPPSRKPDTVLFMPRHRASSQLPSRPTAR</sequence>
<gene>
    <name evidence="1" type="ORF">BDM02DRAFT_3267097</name>
</gene>
<reference evidence="1" key="2">
    <citation type="journal article" date="2020" name="Nat. Commun.">
        <title>Large-scale genome sequencing of mycorrhizal fungi provides insights into the early evolution of symbiotic traits.</title>
        <authorList>
            <person name="Miyauchi S."/>
            <person name="Kiss E."/>
            <person name="Kuo A."/>
            <person name="Drula E."/>
            <person name="Kohler A."/>
            <person name="Sanchez-Garcia M."/>
            <person name="Morin E."/>
            <person name="Andreopoulos B."/>
            <person name="Barry K.W."/>
            <person name="Bonito G."/>
            <person name="Buee M."/>
            <person name="Carver A."/>
            <person name="Chen C."/>
            <person name="Cichocki N."/>
            <person name="Clum A."/>
            <person name="Culley D."/>
            <person name="Crous P.W."/>
            <person name="Fauchery L."/>
            <person name="Girlanda M."/>
            <person name="Hayes R.D."/>
            <person name="Keri Z."/>
            <person name="LaButti K."/>
            <person name="Lipzen A."/>
            <person name="Lombard V."/>
            <person name="Magnuson J."/>
            <person name="Maillard F."/>
            <person name="Murat C."/>
            <person name="Nolan M."/>
            <person name="Ohm R.A."/>
            <person name="Pangilinan J."/>
            <person name="Pereira M.F."/>
            <person name="Perotto S."/>
            <person name="Peter M."/>
            <person name="Pfister S."/>
            <person name="Riley R."/>
            <person name="Sitrit Y."/>
            <person name="Stielow J.B."/>
            <person name="Szollosi G."/>
            <person name="Zifcakova L."/>
            <person name="Stursova M."/>
            <person name="Spatafora J.W."/>
            <person name="Tedersoo L."/>
            <person name="Vaario L.M."/>
            <person name="Yamada A."/>
            <person name="Yan M."/>
            <person name="Wang P."/>
            <person name="Xu J."/>
            <person name="Bruns T."/>
            <person name="Baldrian P."/>
            <person name="Vilgalys R."/>
            <person name="Dunand C."/>
            <person name="Henrissat B."/>
            <person name="Grigoriev I.V."/>
            <person name="Hibbett D."/>
            <person name="Nagy L.G."/>
            <person name="Martin F.M."/>
        </authorList>
    </citation>
    <scope>NUCLEOTIDE SEQUENCE</scope>
    <source>
        <strain evidence="1">P2</strain>
    </source>
</reference>
<comment type="caution">
    <text evidence="1">The sequence shown here is derived from an EMBL/GenBank/DDBJ whole genome shotgun (WGS) entry which is preliminary data.</text>
</comment>
<evidence type="ECO:0000313" key="2">
    <source>
        <dbReference type="Proteomes" id="UP000886501"/>
    </source>
</evidence>